<evidence type="ECO:0000259" key="1">
    <source>
        <dbReference type="Pfam" id="PF07727"/>
    </source>
</evidence>
<dbReference type="AlphaFoldDB" id="A0AAW2MNJ7"/>
<evidence type="ECO:0000313" key="2">
    <source>
        <dbReference type="EMBL" id="KAL0331706.1"/>
    </source>
</evidence>
<dbReference type="Pfam" id="PF07727">
    <property type="entry name" value="RVT_2"/>
    <property type="match status" value="1"/>
</dbReference>
<proteinExistence type="predicted"/>
<accession>A0AAW2MNJ7</accession>
<dbReference type="SUPFAM" id="SSF56672">
    <property type="entry name" value="DNA/RNA polymerases"/>
    <property type="match status" value="1"/>
</dbReference>
<reference evidence="2" key="2">
    <citation type="journal article" date="2024" name="Plant">
        <title>Genomic evolution and insights into agronomic trait innovations of Sesamum species.</title>
        <authorList>
            <person name="Miao H."/>
            <person name="Wang L."/>
            <person name="Qu L."/>
            <person name="Liu H."/>
            <person name="Sun Y."/>
            <person name="Le M."/>
            <person name="Wang Q."/>
            <person name="Wei S."/>
            <person name="Zheng Y."/>
            <person name="Lin W."/>
            <person name="Duan Y."/>
            <person name="Cao H."/>
            <person name="Xiong S."/>
            <person name="Wang X."/>
            <person name="Wei L."/>
            <person name="Li C."/>
            <person name="Ma Q."/>
            <person name="Ju M."/>
            <person name="Zhao R."/>
            <person name="Li G."/>
            <person name="Mu C."/>
            <person name="Tian Q."/>
            <person name="Mei H."/>
            <person name="Zhang T."/>
            <person name="Gao T."/>
            <person name="Zhang H."/>
        </authorList>
    </citation>
    <scope>NUCLEOTIDE SEQUENCE</scope>
    <source>
        <strain evidence="2">G01</strain>
    </source>
</reference>
<comment type="caution">
    <text evidence="2">The sequence shown here is derived from an EMBL/GenBank/DDBJ whole genome shotgun (WGS) entry which is preliminary data.</text>
</comment>
<dbReference type="EMBL" id="JACGWK010000010">
    <property type="protein sequence ID" value="KAL0331706.1"/>
    <property type="molecule type" value="Genomic_DNA"/>
</dbReference>
<sequence length="233" mass="27019">MISLRKRATWISRRVSLLLEKNRRFFRLQRSIYGLKQASRSCNMCFDEVIRGYGFIKNELDFCIYKTISGSSVVYLMLYVDDILLIGNDVKMLRDIKVWFSTQFFMKDMGLEEIQNGKLKTRIPSDEEGTLECAQDHTQVAEPVVIFCNNKGAIAQAKEPRSHHHFKYILRCYHLLREMVNNGDIRMGQVSSTENTVDPFTKPVSQVAHTQHLDKMGLRSMVIGFRSSGRLLR</sequence>
<name>A0AAW2MNJ7_9LAMI</name>
<dbReference type="InterPro" id="IPR043502">
    <property type="entry name" value="DNA/RNA_pol_sf"/>
</dbReference>
<reference evidence="2" key="1">
    <citation type="submission" date="2020-06" db="EMBL/GenBank/DDBJ databases">
        <authorList>
            <person name="Li T."/>
            <person name="Hu X."/>
            <person name="Zhang T."/>
            <person name="Song X."/>
            <person name="Zhang H."/>
            <person name="Dai N."/>
            <person name="Sheng W."/>
            <person name="Hou X."/>
            <person name="Wei L."/>
        </authorList>
    </citation>
    <scope>NUCLEOTIDE SEQUENCE</scope>
    <source>
        <strain evidence="2">G01</strain>
        <tissue evidence="2">Leaf</tissue>
    </source>
</reference>
<protein>
    <submittedName>
        <fullName evidence="2">Retrovirus-related Pol polyprotein from transposon TNT 1-94</fullName>
    </submittedName>
</protein>
<gene>
    <name evidence="2" type="ORF">Sangu_1716100</name>
</gene>
<dbReference type="InterPro" id="IPR013103">
    <property type="entry name" value="RVT_2"/>
</dbReference>
<feature type="domain" description="Reverse transcriptase Ty1/copia-type" evidence="1">
    <location>
        <begin position="21"/>
        <end position="110"/>
    </location>
</feature>
<dbReference type="CDD" id="cd09272">
    <property type="entry name" value="RNase_HI_RT_Ty1"/>
    <property type="match status" value="1"/>
</dbReference>
<organism evidence="2">
    <name type="scientific">Sesamum angustifolium</name>
    <dbReference type="NCBI Taxonomy" id="2727405"/>
    <lineage>
        <taxon>Eukaryota</taxon>
        <taxon>Viridiplantae</taxon>
        <taxon>Streptophyta</taxon>
        <taxon>Embryophyta</taxon>
        <taxon>Tracheophyta</taxon>
        <taxon>Spermatophyta</taxon>
        <taxon>Magnoliopsida</taxon>
        <taxon>eudicotyledons</taxon>
        <taxon>Gunneridae</taxon>
        <taxon>Pentapetalae</taxon>
        <taxon>asterids</taxon>
        <taxon>lamiids</taxon>
        <taxon>Lamiales</taxon>
        <taxon>Pedaliaceae</taxon>
        <taxon>Sesamum</taxon>
    </lineage>
</organism>